<keyword evidence="8" id="KW-1185">Reference proteome</keyword>
<dbReference type="Proteomes" id="UP001162834">
    <property type="component" value="Chromosome"/>
</dbReference>
<dbReference type="PROSITE" id="PS50850">
    <property type="entry name" value="MFS"/>
    <property type="match status" value="1"/>
</dbReference>
<evidence type="ECO:0000259" key="6">
    <source>
        <dbReference type="PROSITE" id="PS50850"/>
    </source>
</evidence>
<keyword evidence="4 5" id="KW-0472">Membrane</keyword>
<evidence type="ECO:0000256" key="4">
    <source>
        <dbReference type="ARBA" id="ARBA00023136"/>
    </source>
</evidence>
<feature type="transmembrane region" description="Helical" evidence="5">
    <location>
        <begin position="18"/>
        <end position="41"/>
    </location>
</feature>
<accession>A0A9E6XXV0</accession>
<dbReference type="AlphaFoldDB" id="A0A9E6XXV0"/>
<feature type="transmembrane region" description="Helical" evidence="5">
    <location>
        <begin position="312"/>
        <end position="329"/>
    </location>
</feature>
<dbReference type="InterPro" id="IPR036259">
    <property type="entry name" value="MFS_trans_sf"/>
</dbReference>
<proteinExistence type="predicted"/>
<evidence type="ECO:0000256" key="2">
    <source>
        <dbReference type="ARBA" id="ARBA00022692"/>
    </source>
</evidence>
<name>A0A9E6XXV0_9ACTN</name>
<feature type="transmembrane region" description="Helical" evidence="5">
    <location>
        <begin position="413"/>
        <end position="430"/>
    </location>
</feature>
<feature type="transmembrane region" description="Helical" evidence="5">
    <location>
        <begin position="53"/>
        <end position="72"/>
    </location>
</feature>
<feature type="transmembrane region" description="Helical" evidence="5">
    <location>
        <begin position="84"/>
        <end position="103"/>
    </location>
</feature>
<feature type="domain" description="Major facilitator superfamily (MFS) profile" evidence="6">
    <location>
        <begin position="18"/>
        <end position="515"/>
    </location>
</feature>
<keyword evidence="3 5" id="KW-1133">Transmembrane helix</keyword>
<feature type="transmembrane region" description="Helical" evidence="5">
    <location>
        <begin position="232"/>
        <end position="256"/>
    </location>
</feature>
<dbReference type="PANTHER" id="PTHR42718">
    <property type="entry name" value="MAJOR FACILITATOR SUPERFAMILY MULTIDRUG TRANSPORTER MFSC"/>
    <property type="match status" value="1"/>
</dbReference>
<dbReference type="GO" id="GO:0005886">
    <property type="term" value="C:plasma membrane"/>
    <property type="evidence" value="ECO:0007669"/>
    <property type="project" value="UniProtKB-SubCell"/>
</dbReference>
<dbReference type="CDD" id="cd17321">
    <property type="entry name" value="MFS_MMR_MDR_like"/>
    <property type="match status" value="1"/>
</dbReference>
<evidence type="ECO:0000256" key="3">
    <source>
        <dbReference type="ARBA" id="ARBA00022989"/>
    </source>
</evidence>
<comment type="subcellular location">
    <subcellularLocation>
        <location evidence="1">Cell membrane</location>
        <topology evidence="1">Multi-pass membrane protein</topology>
    </subcellularLocation>
</comment>
<gene>
    <name evidence="7" type="primary">stp_5</name>
    <name evidence="7" type="ORF">DSM104329_02162</name>
</gene>
<evidence type="ECO:0000256" key="1">
    <source>
        <dbReference type="ARBA" id="ARBA00004651"/>
    </source>
</evidence>
<organism evidence="7 8">
    <name type="scientific">Capillimicrobium parvum</name>
    <dbReference type="NCBI Taxonomy" id="2884022"/>
    <lineage>
        <taxon>Bacteria</taxon>
        <taxon>Bacillati</taxon>
        <taxon>Actinomycetota</taxon>
        <taxon>Thermoleophilia</taxon>
        <taxon>Solirubrobacterales</taxon>
        <taxon>Capillimicrobiaceae</taxon>
        <taxon>Capillimicrobium</taxon>
    </lineage>
</organism>
<dbReference type="SUPFAM" id="SSF103473">
    <property type="entry name" value="MFS general substrate transporter"/>
    <property type="match status" value="2"/>
</dbReference>
<feature type="transmembrane region" description="Helical" evidence="5">
    <location>
        <begin position="205"/>
        <end position="226"/>
    </location>
</feature>
<dbReference type="InterPro" id="IPR011701">
    <property type="entry name" value="MFS"/>
</dbReference>
<sequence length="520" mass="54108">MNATASPSGTKGYLRYGVLWPLVPAMAMVMIDFTIVSISLTTIQDDLHLSATAAQWTVTAYALATAAFVALGGRLGDIIGHKKIVTIGILVFATASLLCGLVPDGSSLSEPWLIVFRAIQGIGGALLIPSATVLVLNAFPPAERGKGLSIFFIIAGLFTAIGPIAGSYLTEYWTWRAIFWINVPVALISLIELRRTKLYDEAHPAPVDVRGAALLVAGMALSVLGIQQSTVWGWGSVATIGTIVVGLILLVVFWMVERNTENPLIDVRKLAANKVFATDNAIVFLFFTAWLAIFVFGSMYFQISAGQPPSQAGFSILTVFYPFFITSRIGGGMMDSTGPKLPVALGLLGTAIGMALWASEATGLDHIDVLPGQLVTGAGLGLVMSAINTDALNRVTASARGEASGIVQTTRNFGSAVGVALLGTVLLTVWKSNTVDSLEGAGIPTAQAKDIAENVVQGSGGAAPASGGGGGNIAETIAHTIAQDFANGFQAALYVGAGIMAVAFVLAMLRLPAGRQEAIE</sequence>
<feature type="transmembrane region" description="Helical" evidence="5">
    <location>
        <begin position="277"/>
        <end position="300"/>
    </location>
</feature>
<feature type="transmembrane region" description="Helical" evidence="5">
    <location>
        <begin position="491"/>
        <end position="509"/>
    </location>
</feature>
<evidence type="ECO:0000313" key="8">
    <source>
        <dbReference type="Proteomes" id="UP001162834"/>
    </source>
</evidence>
<feature type="transmembrane region" description="Helical" evidence="5">
    <location>
        <begin position="370"/>
        <end position="392"/>
    </location>
</feature>
<dbReference type="Gene3D" id="1.20.1250.20">
    <property type="entry name" value="MFS general substrate transporter like domains"/>
    <property type="match status" value="1"/>
</dbReference>
<dbReference type="GO" id="GO:0022857">
    <property type="term" value="F:transmembrane transporter activity"/>
    <property type="evidence" value="ECO:0007669"/>
    <property type="project" value="InterPro"/>
</dbReference>
<evidence type="ECO:0000313" key="7">
    <source>
        <dbReference type="EMBL" id="UGS35767.1"/>
    </source>
</evidence>
<feature type="transmembrane region" description="Helical" evidence="5">
    <location>
        <begin position="341"/>
        <end position="358"/>
    </location>
</feature>
<feature type="transmembrane region" description="Helical" evidence="5">
    <location>
        <begin position="175"/>
        <end position="193"/>
    </location>
</feature>
<reference evidence="7" key="1">
    <citation type="journal article" date="2022" name="Int. J. Syst. Evol. Microbiol.">
        <title>Pseudomonas aegrilactucae sp. nov. and Pseudomonas morbosilactucae sp. nov., pathogens causing bacterial rot of lettuce in Japan.</title>
        <authorList>
            <person name="Sawada H."/>
            <person name="Fujikawa T."/>
            <person name="Satou M."/>
        </authorList>
    </citation>
    <scope>NUCLEOTIDE SEQUENCE</scope>
    <source>
        <strain evidence="7">0166_1</strain>
    </source>
</reference>
<feature type="transmembrane region" description="Helical" evidence="5">
    <location>
        <begin position="115"/>
        <end position="136"/>
    </location>
</feature>
<dbReference type="EMBL" id="CP087164">
    <property type="protein sequence ID" value="UGS35767.1"/>
    <property type="molecule type" value="Genomic_DNA"/>
</dbReference>
<dbReference type="InterPro" id="IPR020846">
    <property type="entry name" value="MFS_dom"/>
</dbReference>
<dbReference type="RefSeq" id="WP_259315449.1">
    <property type="nucleotide sequence ID" value="NZ_CP087164.1"/>
</dbReference>
<dbReference type="Pfam" id="PF07690">
    <property type="entry name" value="MFS_1"/>
    <property type="match status" value="1"/>
</dbReference>
<evidence type="ECO:0000256" key="5">
    <source>
        <dbReference type="SAM" id="Phobius"/>
    </source>
</evidence>
<dbReference type="KEGG" id="sbae:DSM104329_02162"/>
<dbReference type="Gene3D" id="1.20.1720.10">
    <property type="entry name" value="Multidrug resistance protein D"/>
    <property type="match status" value="1"/>
</dbReference>
<feature type="transmembrane region" description="Helical" evidence="5">
    <location>
        <begin position="148"/>
        <end position="169"/>
    </location>
</feature>
<protein>
    <submittedName>
        <fullName evidence="7">Multidrug resistance protein Stp</fullName>
    </submittedName>
</protein>
<keyword evidence="2 5" id="KW-0812">Transmembrane</keyword>
<dbReference type="PANTHER" id="PTHR42718:SF49">
    <property type="entry name" value="EXPORT PROTEIN"/>
    <property type="match status" value="1"/>
</dbReference>